<feature type="signal peptide" evidence="1">
    <location>
        <begin position="1"/>
        <end position="24"/>
    </location>
</feature>
<evidence type="ECO:0000313" key="2">
    <source>
        <dbReference type="EMBL" id="SEK67637.1"/>
    </source>
</evidence>
<organism evidence="2 3">
    <name type="scientific">Olivibacter domesticus</name>
    <name type="common">Pseudosphingobacterium domesticum</name>
    <dbReference type="NCBI Taxonomy" id="407022"/>
    <lineage>
        <taxon>Bacteria</taxon>
        <taxon>Pseudomonadati</taxon>
        <taxon>Bacteroidota</taxon>
        <taxon>Sphingobacteriia</taxon>
        <taxon>Sphingobacteriales</taxon>
        <taxon>Sphingobacteriaceae</taxon>
        <taxon>Olivibacter</taxon>
    </lineage>
</organism>
<evidence type="ECO:0000313" key="3">
    <source>
        <dbReference type="Proteomes" id="UP000199421"/>
    </source>
</evidence>
<evidence type="ECO:0008006" key="4">
    <source>
        <dbReference type="Google" id="ProtNLM"/>
    </source>
</evidence>
<feature type="chain" id="PRO_5011639786" description="FecR family protein" evidence="1">
    <location>
        <begin position="25"/>
        <end position="187"/>
    </location>
</feature>
<dbReference type="AlphaFoldDB" id="A0A1H7J198"/>
<keyword evidence="1" id="KW-0732">Signal</keyword>
<keyword evidence="3" id="KW-1185">Reference proteome</keyword>
<name>A0A1H7J198_OLID1</name>
<accession>A0A1H7J198</accession>
<reference evidence="3" key="1">
    <citation type="submission" date="2016-10" db="EMBL/GenBank/DDBJ databases">
        <authorList>
            <person name="Varghese N."/>
            <person name="Submissions S."/>
        </authorList>
    </citation>
    <scope>NUCLEOTIDE SEQUENCE [LARGE SCALE GENOMIC DNA]</scope>
    <source>
        <strain evidence="3">DSM 18733</strain>
    </source>
</reference>
<dbReference type="RefSeq" id="WP_139202199.1">
    <property type="nucleotide sequence ID" value="NZ_FOAF01000001.1"/>
</dbReference>
<dbReference type="OrthoDB" id="797234at2"/>
<gene>
    <name evidence="2" type="ORF">SAMN05661044_00872</name>
</gene>
<dbReference type="Gene3D" id="2.60.120.1440">
    <property type="match status" value="1"/>
</dbReference>
<sequence>MMFSKSLASILLNTLIFFFSGCGSSTTNNNIKEADISKKLSLNDSIPIPSKIENILSDSSKVFYIDNSSLLIDTQVNDQKKIKLNGDVFFNIEGGNLPLYIFTSLMEIQVLTPSAFRVTAYDEDQGQSIETLKGTIRVSKAYPSPFPDPDTLRENNLYMINKSIDLSEKENLDDNKLSVWWNKLKIK</sequence>
<dbReference type="EMBL" id="FOAF01000001">
    <property type="protein sequence ID" value="SEK67637.1"/>
    <property type="molecule type" value="Genomic_DNA"/>
</dbReference>
<dbReference type="Proteomes" id="UP000199421">
    <property type="component" value="Unassembled WGS sequence"/>
</dbReference>
<dbReference type="STRING" id="407022.SAMN05661044_00872"/>
<protein>
    <recommendedName>
        <fullName evidence="4">FecR family protein</fullName>
    </recommendedName>
</protein>
<dbReference type="PROSITE" id="PS51257">
    <property type="entry name" value="PROKAR_LIPOPROTEIN"/>
    <property type="match status" value="1"/>
</dbReference>
<evidence type="ECO:0000256" key="1">
    <source>
        <dbReference type="SAM" id="SignalP"/>
    </source>
</evidence>
<proteinExistence type="predicted"/>